<dbReference type="Pfam" id="PF09588">
    <property type="entry name" value="YqaJ"/>
    <property type="match status" value="1"/>
</dbReference>
<proteinExistence type="predicted"/>
<dbReference type="InterPro" id="IPR011604">
    <property type="entry name" value="PDDEXK-like_dom_sf"/>
</dbReference>
<evidence type="ECO:0000313" key="3">
    <source>
        <dbReference type="EMBL" id="CAB4161455.1"/>
    </source>
</evidence>
<keyword evidence="2" id="KW-0378">Hydrolase</keyword>
<dbReference type="CDD" id="cd22343">
    <property type="entry name" value="PDDEXK_lambda_exonuclease-like"/>
    <property type="match status" value="1"/>
</dbReference>
<protein>
    <submittedName>
        <fullName evidence="2">Phage_rel_nuc, putative phage-type endonuclease</fullName>
    </submittedName>
</protein>
<evidence type="ECO:0000313" key="2">
    <source>
        <dbReference type="EMBL" id="CAB4137100.1"/>
    </source>
</evidence>
<keyword evidence="2" id="KW-0255">Endonuclease</keyword>
<sequence>MRVITADQGTEEWKQARVGVPSGSKFSDIMAKGGGATRATYLTALALERITGVREEFKTTFAMEQGTEREPFARSAYEAHTGQFVTEIGFCMHDTLQVGVSPDGLVGKDGMTEYKCPMPKTHLEYLRLEPGKCPTAYRWQVQGQLWVAEREWCDFVSYNPDFPENAQLIIRRVMRDEKAIHELEIEVLKFLGDIEREVEFIQS</sequence>
<dbReference type="PANTHER" id="PTHR46609:SF6">
    <property type="entry name" value="EXONUCLEASE, PHAGE-TYPE_RECB, C-TERMINAL DOMAIN-CONTAINING PROTEIN-RELATED"/>
    <property type="match status" value="1"/>
</dbReference>
<feature type="domain" description="YqaJ viral recombinase" evidence="1">
    <location>
        <begin position="12"/>
        <end position="150"/>
    </location>
</feature>
<dbReference type="PANTHER" id="PTHR46609">
    <property type="entry name" value="EXONUCLEASE, PHAGE-TYPE/RECB, C-TERMINAL DOMAIN-CONTAINING PROTEIN"/>
    <property type="match status" value="1"/>
</dbReference>
<dbReference type="InterPro" id="IPR019080">
    <property type="entry name" value="YqaJ_viral_recombinase"/>
</dbReference>
<keyword evidence="2" id="KW-0540">Nuclease</keyword>
<dbReference type="EMBL" id="LR796335">
    <property type="protein sequence ID" value="CAB4137100.1"/>
    <property type="molecule type" value="Genomic_DNA"/>
</dbReference>
<gene>
    <name evidence="2" type="ORF">UFOVP320_6</name>
    <name evidence="3" type="ORF">UFOVP768_56</name>
</gene>
<dbReference type="Gene3D" id="3.90.320.10">
    <property type="match status" value="1"/>
</dbReference>
<dbReference type="GO" id="GO:0004519">
    <property type="term" value="F:endonuclease activity"/>
    <property type="evidence" value="ECO:0007669"/>
    <property type="project" value="UniProtKB-KW"/>
</dbReference>
<reference evidence="2" key="1">
    <citation type="submission" date="2020-04" db="EMBL/GenBank/DDBJ databases">
        <authorList>
            <person name="Chiriac C."/>
            <person name="Salcher M."/>
            <person name="Ghai R."/>
            <person name="Kavagutti S V."/>
        </authorList>
    </citation>
    <scope>NUCLEOTIDE SEQUENCE</scope>
</reference>
<dbReference type="InterPro" id="IPR051703">
    <property type="entry name" value="NF-kappa-B_Signaling_Reg"/>
</dbReference>
<organism evidence="2">
    <name type="scientific">uncultured Caudovirales phage</name>
    <dbReference type="NCBI Taxonomy" id="2100421"/>
    <lineage>
        <taxon>Viruses</taxon>
        <taxon>Duplodnaviria</taxon>
        <taxon>Heunggongvirae</taxon>
        <taxon>Uroviricota</taxon>
        <taxon>Caudoviricetes</taxon>
        <taxon>Peduoviridae</taxon>
        <taxon>Maltschvirus</taxon>
        <taxon>Maltschvirus maltsch</taxon>
    </lineage>
</organism>
<dbReference type="EMBL" id="LR796704">
    <property type="protein sequence ID" value="CAB4161455.1"/>
    <property type="molecule type" value="Genomic_DNA"/>
</dbReference>
<dbReference type="SUPFAM" id="SSF52980">
    <property type="entry name" value="Restriction endonuclease-like"/>
    <property type="match status" value="1"/>
</dbReference>
<accession>A0A6J5LWB3</accession>
<dbReference type="InterPro" id="IPR011335">
    <property type="entry name" value="Restrct_endonuc-II-like"/>
</dbReference>
<name>A0A6J5LWB3_9CAUD</name>
<evidence type="ECO:0000259" key="1">
    <source>
        <dbReference type="Pfam" id="PF09588"/>
    </source>
</evidence>